<feature type="compositionally biased region" description="Basic and acidic residues" evidence="9">
    <location>
        <begin position="176"/>
        <end position="193"/>
    </location>
</feature>
<keyword evidence="2" id="KW-0813">Transport</keyword>
<dbReference type="CDD" id="cd00038">
    <property type="entry name" value="CAP_ED"/>
    <property type="match status" value="1"/>
</dbReference>
<dbReference type="InterPro" id="IPR050866">
    <property type="entry name" value="CNG_cation_channel"/>
</dbReference>
<reference evidence="13" key="1">
    <citation type="submission" date="2025-08" db="UniProtKB">
        <authorList>
            <consortium name="RefSeq"/>
        </authorList>
    </citation>
    <scope>IDENTIFICATION</scope>
</reference>
<feature type="domain" description="Cyclic nucleotide-binding" evidence="11">
    <location>
        <begin position="541"/>
        <end position="645"/>
    </location>
</feature>
<dbReference type="SUPFAM" id="SSF81324">
    <property type="entry name" value="Voltage-gated potassium channels"/>
    <property type="match status" value="1"/>
</dbReference>
<dbReference type="Proteomes" id="UP001652642">
    <property type="component" value="Chromosome 4"/>
</dbReference>
<feature type="compositionally biased region" description="Low complexity" evidence="9">
    <location>
        <begin position="157"/>
        <end position="171"/>
    </location>
</feature>
<dbReference type="InterPro" id="IPR018490">
    <property type="entry name" value="cNMP-bd_dom_sf"/>
</dbReference>
<evidence type="ECO:0000256" key="8">
    <source>
        <dbReference type="ARBA" id="ARBA00023303"/>
    </source>
</evidence>
<dbReference type="PROSITE" id="PS00889">
    <property type="entry name" value="CNMP_BINDING_2"/>
    <property type="match status" value="1"/>
</dbReference>
<feature type="compositionally biased region" description="Basic and acidic residues" evidence="9">
    <location>
        <begin position="41"/>
        <end position="51"/>
    </location>
</feature>
<feature type="compositionally biased region" description="Basic and acidic residues" evidence="9">
    <location>
        <begin position="717"/>
        <end position="757"/>
    </location>
</feature>
<feature type="compositionally biased region" description="Low complexity" evidence="9">
    <location>
        <begin position="88"/>
        <end position="98"/>
    </location>
</feature>
<name>A0ABM5GC31_9SAUR</name>
<evidence type="ECO:0000256" key="3">
    <source>
        <dbReference type="ARBA" id="ARBA00022692"/>
    </source>
</evidence>
<organism evidence="12 13">
    <name type="scientific">Pogona vitticeps</name>
    <name type="common">central bearded dragon</name>
    <dbReference type="NCBI Taxonomy" id="103695"/>
    <lineage>
        <taxon>Eukaryota</taxon>
        <taxon>Metazoa</taxon>
        <taxon>Chordata</taxon>
        <taxon>Craniata</taxon>
        <taxon>Vertebrata</taxon>
        <taxon>Euteleostomi</taxon>
        <taxon>Lepidosauria</taxon>
        <taxon>Squamata</taxon>
        <taxon>Bifurcata</taxon>
        <taxon>Unidentata</taxon>
        <taxon>Episquamata</taxon>
        <taxon>Toxicofera</taxon>
        <taxon>Iguania</taxon>
        <taxon>Acrodonta</taxon>
        <taxon>Agamidae</taxon>
        <taxon>Amphibolurinae</taxon>
        <taxon>Pogona</taxon>
    </lineage>
</organism>
<keyword evidence="4 10" id="KW-1133">Transmembrane helix</keyword>
<evidence type="ECO:0000313" key="12">
    <source>
        <dbReference type="Proteomes" id="UP001652642"/>
    </source>
</evidence>
<feature type="compositionally biased region" description="Basic and acidic residues" evidence="9">
    <location>
        <begin position="777"/>
        <end position="793"/>
    </location>
</feature>
<dbReference type="PROSITE" id="PS00888">
    <property type="entry name" value="CNMP_BINDING_1"/>
    <property type="match status" value="1"/>
</dbReference>
<evidence type="ECO:0000256" key="7">
    <source>
        <dbReference type="ARBA" id="ARBA00023286"/>
    </source>
</evidence>
<evidence type="ECO:0000256" key="1">
    <source>
        <dbReference type="ARBA" id="ARBA00004141"/>
    </source>
</evidence>
<evidence type="ECO:0000256" key="6">
    <source>
        <dbReference type="ARBA" id="ARBA00023136"/>
    </source>
</evidence>
<evidence type="ECO:0000256" key="10">
    <source>
        <dbReference type="SAM" id="Phobius"/>
    </source>
</evidence>
<feature type="region of interest" description="Disordered" evidence="9">
    <location>
        <begin position="148"/>
        <end position="193"/>
    </location>
</feature>
<dbReference type="PROSITE" id="PS50042">
    <property type="entry name" value="CNMP_BINDING_3"/>
    <property type="match status" value="1"/>
</dbReference>
<feature type="transmembrane region" description="Helical" evidence="10">
    <location>
        <begin position="317"/>
        <end position="339"/>
    </location>
</feature>
<feature type="transmembrane region" description="Helical" evidence="10">
    <location>
        <begin position="235"/>
        <end position="255"/>
    </location>
</feature>
<keyword evidence="3 10" id="KW-0812">Transmembrane</keyword>
<dbReference type="Gene3D" id="1.10.287.70">
    <property type="match status" value="1"/>
</dbReference>
<protein>
    <submittedName>
        <fullName evidence="13">Cyclic nucleotide-gated channel beta-3 isoform X1</fullName>
    </submittedName>
</protein>
<feature type="region of interest" description="Disordered" evidence="9">
    <location>
        <begin position="717"/>
        <end position="856"/>
    </location>
</feature>
<gene>
    <name evidence="13" type="primary">CNGB3</name>
</gene>
<evidence type="ECO:0000313" key="13">
    <source>
        <dbReference type="RefSeq" id="XP_072855192.1"/>
    </source>
</evidence>
<dbReference type="PANTHER" id="PTHR45638">
    <property type="entry name" value="CYCLIC NUCLEOTIDE-GATED CATION CHANNEL SUBUNIT A"/>
    <property type="match status" value="1"/>
</dbReference>
<evidence type="ECO:0000256" key="5">
    <source>
        <dbReference type="ARBA" id="ARBA00023065"/>
    </source>
</evidence>
<feature type="compositionally biased region" description="Polar residues" evidence="9">
    <location>
        <begin position="825"/>
        <end position="840"/>
    </location>
</feature>
<evidence type="ECO:0000256" key="4">
    <source>
        <dbReference type="ARBA" id="ARBA00022989"/>
    </source>
</evidence>
<dbReference type="Pfam" id="PF00027">
    <property type="entry name" value="cNMP_binding"/>
    <property type="match status" value="1"/>
</dbReference>
<sequence>MFNKLKAKITKIVPSSSEGKVNDAPTSPKPSSPPQPPPGQEESKKKTEENKGTGNAQPLKEDTENTNQPEPKQQDGAKPSEKEPEPPQAAQSAEPAGATSKEEVPPGKEKEETADTEDKRPGTPINEFAQEQLKDIVRKMKERQAIYKEKLTDPILSSPEPSPTATPKKTAPAPPPKEEKKEEKKEEEKKAEEVKPEEEHYCDMLCCKFKRPPMKHYLKKLALPDSIDAYTDRRYIGWLFCVTLAYNWNCWLIPFRITFPVHTESNMIYWSMVDLICDICYLCDLLLFQPRVQFVKGGDIITDKVEMKKFYRNSLKFRLDMLSVMPFDVLYVVFGYNAIFRANKMVKHLTFFEFNDRLEGILDKAYIYRVIRTTGYLLFILHINACIYYWASEYEGLGSTKWVYDGKGNMYLRCYYWAVRTLITIGGLPEPVTMFEIIFQLLNFFTGVFVFSSLIGQMRDVIGAATAGQNYYRACMDNTVSYMNTNTIPRIVQNRVRTWYEYTWDSQGMLDESELLEQMPGKMHLDIAIDVNFTIVSKVDLFKGCDNQMICDMLVRLKSIVYLPGDFVCKKGEIGREMYIIKQGEVQVLGGPDGTKVLVTLRAGAVFGEISLLAASGGNRRTANVVAHGFANLFILDKKTLNEILVNYPESDKVLRKKGKALMKKTGKPTQGPAQPVKGFSLLTQKIEPPKMFQALLGGKGGGMAAVIKLKREQEEKERQQQEIQAKEEQAKKEKAEQEKAEEEKKKKTAKGQKENGKATVQAKPVKENVVPAPVREAPDTKAEPPAPKEEAGVKSQPQPSSPLPVSAPPPPPPPSPRPTLLRGITNQSLIISMTPSTTPGEGEILTVEVKEKKQA</sequence>
<feature type="compositionally biased region" description="Basic and acidic residues" evidence="9">
    <location>
        <begin position="72"/>
        <end position="85"/>
    </location>
</feature>
<evidence type="ECO:0000259" key="11">
    <source>
        <dbReference type="PROSITE" id="PS50042"/>
    </source>
</evidence>
<dbReference type="InterPro" id="IPR005821">
    <property type="entry name" value="Ion_trans_dom"/>
</dbReference>
<keyword evidence="8" id="KW-0407">Ion channel</keyword>
<keyword evidence="7" id="KW-1071">Ligand-gated ion channel</keyword>
<feature type="compositionally biased region" description="Basic and acidic residues" evidence="9">
    <location>
        <begin position="100"/>
        <end position="121"/>
    </location>
</feature>
<feature type="transmembrane region" description="Helical" evidence="10">
    <location>
        <begin position="366"/>
        <end position="390"/>
    </location>
</feature>
<dbReference type="Gene3D" id="2.60.120.10">
    <property type="entry name" value="Jelly Rolls"/>
    <property type="match status" value="1"/>
</dbReference>
<feature type="compositionally biased region" description="Pro residues" evidence="9">
    <location>
        <begin position="800"/>
        <end position="818"/>
    </location>
</feature>
<dbReference type="InterPro" id="IPR014710">
    <property type="entry name" value="RmlC-like_jellyroll"/>
</dbReference>
<keyword evidence="6 10" id="KW-0472">Membrane</keyword>
<dbReference type="RefSeq" id="XP_072855192.1">
    <property type="nucleotide sequence ID" value="XM_072999091.1"/>
</dbReference>
<dbReference type="SMART" id="SM00100">
    <property type="entry name" value="cNMP"/>
    <property type="match status" value="1"/>
</dbReference>
<feature type="compositionally biased region" description="Pro residues" evidence="9">
    <location>
        <begin position="27"/>
        <end position="39"/>
    </location>
</feature>
<dbReference type="InterPro" id="IPR018488">
    <property type="entry name" value="cNMP-bd_CS"/>
</dbReference>
<comment type="subcellular location">
    <subcellularLocation>
        <location evidence="1">Membrane</location>
        <topology evidence="1">Multi-pass membrane protein</topology>
    </subcellularLocation>
</comment>
<keyword evidence="12" id="KW-1185">Reference proteome</keyword>
<proteinExistence type="predicted"/>
<feature type="region of interest" description="Disordered" evidence="9">
    <location>
        <begin position="1"/>
        <end position="132"/>
    </location>
</feature>
<dbReference type="SUPFAM" id="SSF51206">
    <property type="entry name" value="cAMP-binding domain-like"/>
    <property type="match status" value="1"/>
</dbReference>
<feature type="transmembrane region" description="Helical" evidence="10">
    <location>
        <begin position="434"/>
        <end position="455"/>
    </location>
</feature>
<dbReference type="PANTHER" id="PTHR45638:SF8">
    <property type="entry name" value="CYCLIC NUCLEOTIDE-GATED CATION CHANNEL BETA-3"/>
    <property type="match status" value="1"/>
</dbReference>
<dbReference type="Pfam" id="PF00520">
    <property type="entry name" value="Ion_trans"/>
    <property type="match status" value="1"/>
</dbReference>
<keyword evidence="5" id="KW-0406">Ion transport</keyword>
<dbReference type="GeneID" id="110085121"/>
<evidence type="ECO:0000256" key="9">
    <source>
        <dbReference type="SAM" id="MobiDB-lite"/>
    </source>
</evidence>
<accession>A0ABM5GC31</accession>
<evidence type="ECO:0000256" key="2">
    <source>
        <dbReference type="ARBA" id="ARBA00022448"/>
    </source>
</evidence>
<dbReference type="InterPro" id="IPR000595">
    <property type="entry name" value="cNMP-bd_dom"/>
</dbReference>
<dbReference type="Gene3D" id="1.10.287.630">
    <property type="entry name" value="Helix hairpin bin"/>
    <property type="match status" value="1"/>
</dbReference>